<dbReference type="InterPro" id="IPR037042">
    <property type="entry name" value="YdaT-like_sf"/>
</dbReference>
<sequence length="184" mass="20287">MQTLSFQQNTRAPSERLKFQYQHSEAESQQGEQLAICSAVRAWAAAEGRVAVALVIRKAAEDAGLDGIDMSGCADVWNVKLFRWLDNHDKSPAYRAKVEHLAPIIISVLPLAYRDRVVKHDSCALRVARSVKEDAEAIQSVVLKAPKHERLKEISESIVAKFHLDGPDSVAPLMAMVTTMLGAL</sequence>
<evidence type="ECO:0000313" key="1">
    <source>
        <dbReference type="EMBL" id="VYU56848.1"/>
    </source>
</evidence>
<dbReference type="AlphaFoldDB" id="A0A6N3FWW3"/>
<organism evidence="1">
    <name type="scientific">Phytobacter massiliensis</name>
    <dbReference type="NCBI Taxonomy" id="1485952"/>
    <lineage>
        <taxon>Bacteria</taxon>
        <taxon>Pseudomonadati</taxon>
        <taxon>Pseudomonadota</taxon>
        <taxon>Gammaproteobacteria</taxon>
        <taxon>Enterobacterales</taxon>
        <taxon>Enterobacteriaceae</taxon>
        <taxon>Phytobacter</taxon>
    </lineage>
</organism>
<dbReference type="InterPro" id="IPR009364">
    <property type="entry name" value="YdaT-like"/>
</dbReference>
<protein>
    <submittedName>
        <fullName evidence="1">Uncharacterized protein</fullName>
    </submittedName>
</protein>
<reference evidence="1" key="1">
    <citation type="submission" date="2019-11" db="EMBL/GenBank/DDBJ databases">
        <authorList>
            <person name="Feng L."/>
        </authorList>
    </citation>
    <scope>NUCLEOTIDE SEQUENCE</scope>
    <source>
        <strain evidence="1">EMassiliensisLFYP7</strain>
    </source>
</reference>
<dbReference type="Gene3D" id="1.10.3600.10">
    <property type="entry name" value="Putative bacterial toxin ydaT"/>
    <property type="match status" value="1"/>
</dbReference>
<dbReference type="EMBL" id="CACRTZ010000033">
    <property type="protein sequence ID" value="VYU56848.1"/>
    <property type="molecule type" value="Genomic_DNA"/>
</dbReference>
<gene>
    <name evidence="1" type="ORF">EMLFYP7_02880</name>
</gene>
<dbReference type="Pfam" id="PF06254">
    <property type="entry name" value="YdaT_toxin"/>
    <property type="match status" value="1"/>
</dbReference>
<dbReference type="RefSeq" id="WP_156566551.1">
    <property type="nucleotide sequence ID" value="NZ_CACRTZ010000033.1"/>
</dbReference>
<name>A0A6N3FWW3_9ENTR</name>
<proteinExistence type="predicted"/>
<accession>A0A6N3FWW3</accession>